<feature type="chain" id="PRO_5022026322" evidence="5">
    <location>
        <begin position="25"/>
        <end position="361"/>
    </location>
</feature>
<evidence type="ECO:0000256" key="3">
    <source>
        <dbReference type="ARBA" id="ARBA00023157"/>
    </source>
</evidence>
<dbReference type="GO" id="GO:0030313">
    <property type="term" value="C:cell envelope"/>
    <property type="evidence" value="ECO:0007669"/>
    <property type="project" value="UniProtKB-SubCell"/>
</dbReference>
<comment type="subcellular location">
    <subcellularLocation>
        <location evidence="1">Cell envelope</location>
    </subcellularLocation>
</comment>
<evidence type="ECO:0000259" key="6">
    <source>
        <dbReference type="PROSITE" id="PS51352"/>
    </source>
</evidence>
<keyword evidence="8" id="KW-1185">Reference proteome</keyword>
<evidence type="ECO:0000256" key="1">
    <source>
        <dbReference type="ARBA" id="ARBA00004196"/>
    </source>
</evidence>
<feature type="signal peptide" evidence="5">
    <location>
        <begin position="1"/>
        <end position="24"/>
    </location>
</feature>
<proteinExistence type="predicted"/>
<dbReference type="GO" id="GO:0016491">
    <property type="term" value="F:oxidoreductase activity"/>
    <property type="evidence" value="ECO:0007669"/>
    <property type="project" value="InterPro"/>
</dbReference>
<dbReference type="InterPro" id="IPR017937">
    <property type="entry name" value="Thioredoxin_CS"/>
</dbReference>
<evidence type="ECO:0000313" key="8">
    <source>
        <dbReference type="Proteomes" id="UP000317010"/>
    </source>
</evidence>
<dbReference type="AlphaFoldDB" id="A0A562TR97"/>
<keyword evidence="5" id="KW-0732">Signal</keyword>
<dbReference type="InterPro" id="IPR025380">
    <property type="entry name" value="DUF4369"/>
</dbReference>
<dbReference type="RefSeq" id="WP_170227824.1">
    <property type="nucleotide sequence ID" value="NZ_VLLI01000016.1"/>
</dbReference>
<protein>
    <submittedName>
        <fullName evidence="7">Peroxiredoxin</fullName>
    </submittedName>
</protein>
<name>A0A562TR97_9SPHI</name>
<dbReference type="InterPro" id="IPR050553">
    <property type="entry name" value="Thioredoxin_ResA/DsbE_sf"/>
</dbReference>
<keyword evidence="4" id="KW-0676">Redox-active center</keyword>
<dbReference type="Pfam" id="PF00578">
    <property type="entry name" value="AhpC-TSA"/>
    <property type="match status" value="1"/>
</dbReference>
<dbReference type="PANTHER" id="PTHR42852">
    <property type="entry name" value="THIOL:DISULFIDE INTERCHANGE PROTEIN DSBE"/>
    <property type="match status" value="1"/>
</dbReference>
<accession>A0A562TR97</accession>
<feature type="domain" description="Thioredoxin" evidence="6">
    <location>
        <begin position="223"/>
        <end position="361"/>
    </location>
</feature>
<dbReference type="PROSITE" id="PS51352">
    <property type="entry name" value="THIOREDOXIN_2"/>
    <property type="match status" value="1"/>
</dbReference>
<evidence type="ECO:0000256" key="4">
    <source>
        <dbReference type="ARBA" id="ARBA00023284"/>
    </source>
</evidence>
<keyword evidence="2" id="KW-0201">Cytochrome c-type biogenesis</keyword>
<evidence type="ECO:0000313" key="7">
    <source>
        <dbReference type="EMBL" id="TWI95320.1"/>
    </source>
</evidence>
<sequence length="361" mass="40292">MKKKNLYNVILLSVLCSLSIIAHAQNIELSGQMKGLGSATVKIGYSKDGVFKTDSVKASNDIFTWKADSFDPQIMSITVNRSSYSFFAQPGHIKLTGVKDSMQTYKITGSQIQEDAVAFSEYIKDITDQEAPLRSGYKQASAEEKVTIDKKLNDLETQKEIKVKQFISDHSKSYYCIYMITRRTMGGSGYDEVKALYNLLDESAKQTDAGKKLTEKLQVLKKSRIGTPMTNFTQPDTSGNPVEFSSFKGKYVLVDFWASWCGPCRAENPNVLKAYNAYKDKGFTVVGISLDNKAANWKKAIKDDKMPWTQLSDLKGWKNEVSADFGILSIPSNLLIDPSGKIVARNIRGAMLENTLKRLLN</sequence>
<dbReference type="InterPro" id="IPR036249">
    <property type="entry name" value="Thioredoxin-like_sf"/>
</dbReference>
<evidence type="ECO:0000256" key="2">
    <source>
        <dbReference type="ARBA" id="ARBA00022748"/>
    </source>
</evidence>
<dbReference type="PROSITE" id="PS00194">
    <property type="entry name" value="THIOREDOXIN_1"/>
    <property type="match status" value="1"/>
</dbReference>
<dbReference type="CDD" id="cd02966">
    <property type="entry name" value="TlpA_like_family"/>
    <property type="match status" value="1"/>
</dbReference>
<dbReference type="Pfam" id="PF14289">
    <property type="entry name" value="DUF4369"/>
    <property type="match status" value="1"/>
</dbReference>
<dbReference type="GO" id="GO:0017004">
    <property type="term" value="P:cytochrome complex assembly"/>
    <property type="evidence" value="ECO:0007669"/>
    <property type="project" value="UniProtKB-KW"/>
</dbReference>
<dbReference type="SUPFAM" id="SSF52833">
    <property type="entry name" value="Thioredoxin-like"/>
    <property type="match status" value="1"/>
</dbReference>
<comment type="caution">
    <text evidence="7">The sequence shown here is derived from an EMBL/GenBank/DDBJ whole genome shotgun (WGS) entry which is preliminary data.</text>
</comment>
<dbReference type="Gene3D" id="3.40.30.10">
    <property type="entry name" value="Glutaredoxin"/>
    <property type="match status" value="1"/>
</dbReference>
<dbReference type="Proteomes" id="UP000317010">
    <property type="component" value="Unassembled WGS sequence"/>
</dbReference>
<dbReference type="InterPro" id="IPR000866">
    <property type="entry name" value="AhpC/TSA"/>
</dbReference>
<keyword evidence="3" id="KW-1015">Disulfide bond</keyword>
<reference evidence="7 8" key="1">
    <citation type="submission" date="2019-07" db="EMBL/GenBank/DDBJ databases">
        <title>Genomic Encyclopedia of Archaeal and Bacterial Type Strains, Phase II (KMG-II): from individual species to whole genera.</title>
        <authorList>
            <person name="Goeker M."/>
        </authorList>
    </citation>
    <scope>NUCLEOTIDE SEQUENCE [LARGE SCALE GENOMIC DNA]</scope>
    <source>
        <strain evidence="7 8">ATCC BAA-1854</strain>
    </source>
</reference>
<dbReference type="PANTHER" id="PTHR42852:SF6">
    <property type="entry name" value="THIOL:DISULFIDE INTERCHANGE PROTEIN DSBE"/>
    <property type="match status" value="1"/>
</dbReference>
<evidence type="ECO:0000256" key="5">
    <source>
        <dbReference type="SAM" id="SignalP"/>
    </source>
</evidence>
<dbReference type="EMBL" id="VLLI01000016">
    <property type="protein sequence ID" value="TWI95320.1"/>
    <property type="molecule type" value="Genomic_DNA"/>
</dbReference>
<gene>
    <name evidence="7" type="ORF">JN11_04435</name>
</gene>
<organism evidence="7 8">
    <name type="scientific">Mucilaginibacter frigoritolerans</name>
    <dbReference type="NCBI Taxonomy" id="652788"/>
    <lineage>
        <taxon>Bacteria</taxon>
        <taxon>Pseudomonadati</taxon>
        <taxon>Bacteroidota</taxon>
        <taxon>Sphingobacteriia</taxon>
        <taxon>Sphingobacteriales</taxon>
        <taxon>Sphingobacteriaceae</taxon>
        <taxon>Mucilaginibacter</taxon>
    </lineage>
</organism>
<dbReference type="GO" id="GO:0016209">
    <property type="term" value="F:antioxidant activity"/>
    <property type="evidence" value="ECO:0007669"/>
    <property type="project" value="InterPro"/>
</dbReference>
<dbReference type="InterPro" id="IPR013766">
    <property type="entry name" value="Thioredoxin_domain"/>
</dbReference>